<dbReference type="InterPro" id="IPR008930">
    <property type="entry name" value="Terpenoid_cyclase/PrenylTrfase"/>
</dbReference>
<reference evidence="1 2" key="1">
    <citation type="submission" date="2018-08" db="EMBL/GenBank/DDBJ databases">
        <title>A genome reference for cultivated species of the human gut microbiota.</title>
        <authorList>
            <person name="Zou Y."/>
            <person name="Xue W."/>
            <person name="Luo G."/>
        </authorList>
    </citation>
    <scope>NUCLEOTIDE SEQUENCE [LARGE SCALE GENOMIC DNA]</scope>
    <source>
        <strain evidence="1 2">AM07-24</strain>
    </source>
</reference>
<evidence type="ECO:0000313" key="1">
    <source>
        <dbReference type="EMBL" id="RHJ85252.1"/>
    </source>
</evidence>
<dbReference type="SUPFAM" id="SSF48239">
    <property type="entry name" value="Terpenoid cyclases/Protein prenyltransferases"/>
    <property type="match status" value="1"/>
</dbReference>
<dbReference type="PROSITE" id="PS51257">
    <property type="entry name" value="PROKAR_LIPOPROTEIN"/>
    <property type="match status" value="1"/>
</dbReference>
<dbReference type="Proteomes" id="UP000284841">
    <property type="component" value="Unassembled WGS sequence"/>
</dbReference>
<dbReference type="RefSeq" id="WP_067532144.1">
    <property type="nucleotide sequence ID" value="NZ_AP025568.1"/>
</dbReference>
<organism evidence="1 2">
    <name type="scientific">Emergencia timonensis</name>
    <dbReference type="NCBI Taxonomy" id="1776384"/>
    <lineage>
        <taxon>Bacteria</taxon>
        <taxon>Bacillati</taxon>
        <taxon>Bacillota</taxon>
        <taxon>Clostridia</taxon>
        <taxon>Peptostreptococcales</taxon>
        <taxon>Anaerovoracaceae</taxon>
        <taxon>Emergencia</taxon>
    </lineage>
</organism>
<keyword evidence="2" id="KW-1185">Reference proteome</keyword>
<dbReference type="AlphaFoldDB" id="A0A415DX64"/>
<protein>
    <recommendedName>
        <fullName evidence="3">Squalene cyclase C-terminal domain-containing protein</fullName>
    </recommendedName>
</protein>
<comment type="caution">
    <text evidence="1">The sequence shown here is derived from an EMBL/GenBank/DDBJ whole genome shotgun (WGS) entry which is preliminary data.</text>
</comment>
<evidence type="ECO:0008006" key="3">
    <source>
        <dbReference type="Google" id="ProtNLM"/>
    </source>
</evidence>
<dbReference type="EMBL" id="QRMS01000005">
    <property type="protein sequence ID" value="RHJ85252.1"/>
    <property type="molecule type" value="Genomic_DNA"/>
</dbReference>
<gene>
    <name evidence="1" type="ORF">DW099_16290</name>
</gene>
<dbReference type="GeneID" id="83002466"/>
<accession>A0A415DX64</accession>
<evidence type="ECO:0000313" key="2">
    <source>
        <dbReference type="Proteomes" id="UP000284841"/>
    </source>
</evidence>
<name>A0A415DX64_9FIRM</name>
<proteinExistence type="predicted"/>
<dbReference type="STRING" id="1776384.GCA_900086585_00026"/>
<sequence length="339" mass="37181">MKREMDKRITTICLILCLLLLCGCQEISADYEKPLAETGKNLYSIVTDPVPGSIGGEWAVIGLARGDFTAEDGYFDSYVKNVGSYVKKCGGVLHTRTGYKYTEYSRIILGLTAVKADVKNVSGYNLLEKLTDMKDVCRQGINGPIWALIAYDSGSYQIPVKRNDETQTTRQRLIEAILDGQLSDGGWDIASSSGDADMTGMALQALAPYYLKTADKIDEVDQAVLDRVKSAVDKGLTLISSIQEGDGGFSSMGGRSSESCCQIIVALSSLRIDLKTDKRFIKEGHTVLDALLSYYDGNGGFYHTDGEDEINCMATEQAYYAMTAYDRFVKGESPLYDMN</sequence>
<dbReference type="Gene3D" id="1.50.10.20">
    <property type="match status" value="1"/>
</dbReference>